<evidence type="ECO:0000256" key="2">
    <source>
        <dbReference type="SAM" id="SignalP"/>
    </source>
</evidence>
<feature type="region of interest" description="Disordered" evidence="1">
    <location>
        <begin position="41"/>
        <end position="72"/>
    </location>
</feature>
<organism evidence="3 4">
    <name type="scientific">Conger conger</name>
    <name type="common">Conger eel</name>
    <name type="synonym">Muraena conger</name>
    <dbReference type="NCBI Taxonomy" id="82655"/>
    <lineage>
        <taxon>Eukaryota</taxon>
        <taxon>Metazoa</taxon>
        <taxon>Chordata</taxon>
        <taxon>Craniata</taxon>
        <taxon>Vertebrata</taxon>
        <taxon>Euteleostomi</taxon>
        <taxon>Actinopterygii</taxon>
        <taxon>Neopterygii</taxon>
        <taxon>Teleostei</taxon>
        <taxon>Anguilliformes</taxon>
        <taxon>Congridae</taxon>
        <taxon>Conger</taxon>
    </lineage>
</organism>
<proteinExistence type="predicted"/>
<name>A0A9Q1CV07_CONCO</name>
<evidence type="ECO:0000313" key="3">
    <source>
        <dbReference type="EMBL" id="KAJ8245759.1"/>
    </source>
</evidence>
<keyword evidence="4" id="KW-1185">Reference proteome</keyword>
<evidence type="ECO:0008006" key="5">
    <source>
        <dbReference type="Google" id="ProtNLM"/>
    </source>
</evidence>
<keyword evidence="2" id="KW-0732">Signal</keyword>
<gene>
    <name evidence="3" type="ORF">COCON_G00235090</name>
</gene>
<feature type="non-terminal residue" evidence="3">
    <location>
        <position position="72"/>
    </location>
</feature>
<reference evidence="3" key="1">
    <citation type="journal article" date="2023" name="Science">
        <title>Genome structures resolve the early diversification of teleost fishes.</title>
        <authorList>
            <person name="Parey E."/>
            <person name="Louis A."/>
            <person name="Montfort J."/>
            <person name="Bouchez O."/>
            <person name="Roques C."/>
            <person name="Iampietro C."/>
            <person name="Lluch J."/>
            <person name="Castinel A."/>
            <person name="Donnadieu C."/>
            <person name="Desvignes T."/>
            <person name="Floi Bucao C."/>
            <person name="Jouanno E."/>
            <person name="Wen M."/>
            <person name="Mejri S."/>
            <person name="Dirks R."/>
            <person name="Jansen H."/>
            <person name="Henkel C."/>
            <person name="Chen W.J."/>
            <person name="Zahm M."/>
            <person name="Cabau C."/>
            <person name="Klopp C."/>
            <person name="Thompson A.W."/>
            <person name="Robinson-Rechavi M."/>
            <person name="Braasch I."/>
            <person name="Lecointre G."/>
            <person name="Bobe J."/>
            <person name="Postlethwait J.H."/>
            <person name="Berthelot C."/>
            <person name="Roest Crollius H."/>
            <person name="Guiguen Y."/>
        </authorList>
    </citation>
    <scope>NUCLEOTIDE SEQUENCE</scope>
    <source>
        <strain evidence="3">Concon-B</strain>
    </source>
</reference>
<dbReference type="EMBL" id="JAFJMO010000788">
    <property type="protein sequence ID" value="KAJ8245759.1"/>
    <property type="molecule type" value="Genomic_DNA"/>
</dbReference>
<evidence type="ECO:0000313" key="4">
    <source>
        <dbReference type="Proteomes" id="UP001152803"/>
    </source>
</evidence>
<sequence length="72" mass="7847">MMMSVFLLLVMLGLFVQESMADIVTWRTNALSLRSLQDGAHRLPQSAPAGGHHQGVPSPRTRPSREASDTGM</sequence>
<dbReference type="Proteomes" id="UP001152803">
    <property type="component" value="Unassembled WGS sequence"/>
</dbReference>
<comment type="caution">
    <text evidence="3">The sequence shown here is derived from an EMBL/GenBank/DDBJ whole genome shotgun (WGS) entry which is preliminary data.</text>
</comment>
<dbReference type="AlphaFoldDB" id="A0A9Q1CV07"/>
<feature type="chain" id="PRO_5040435188" description="Secreted protein" evidence="2">
    <location>
        <begin position="22"/>
        <end position="72"/>
    </location>
</feature>
<feature type="signal peptide" evidence="2">
    <location>
        <begin position="1"/>
        <end position="21"/>
    </location>
</feature>
<protein>
    <recommendedName>
        <fullName evidence="5">Secreted protein</fullName>
    </recommendedName>
</protein>
<feature type="compositionally biased region" description="Basic and acidic residues" evidence="1">
    <location>
        <begin position="63"/>
        <end position="72"/>
    </location>
</feature>
<accession>A0A9Q1CV07</accession>
<evidence type="ECO:0000256" key="1">
    <source>
        <dbReference type="SAM" id="MobiDB-lite"/>
    </source>
</evidence>